<evidence type="ECO:0000256" key="13">
    <source>
        <dbReference type="ARBA" id="ARBA00024209"/>
    </source>
</evidence>
<keyword evidence="9" id="KW-0833">Ubl conjugation pathway</keyword>
<evidence type="ECO:0000256" key="14">
    <source>
        <dbReference type="PROSITE-ProRule" id="PRU00175"/>
    </source>
</evidence>
<evidence type="ECO:0000256" key="15">
    <source>
        <dbReference type="SAM" id="MobiDB-lite"/>
    </source>
</evidence>
<dbReference type="Gramene" id="OMO51487">
    <property type="protein sequence ID" value="OMO51487"/>
    <property type="gene ID" value="CCACVL1_29764"/>
</dbReference>
<comment type="caution">
    <text evidence="18">The sequence shown here is derived from an EMBL/GenBank/DDBJ whole genome shotgun (WGS) entry which is preliminary data.</text>
</comment>
<keyword evidence="10" id="KW-0862">Zinc</keyword>
<evidence type="ECO:0000313" key="19">
    <source>
        <dbReference type="Proteomes" id="UP000188268"/>
    </source>
</evidence>
<dbReference type="GO" id="GO:0016020">
    <property type="term" value="C:membrane"/>
    <property type="evidence" value="ECO:0007669"/>
    <property type="project" value="UniProtKB-SubCell"/>
</dbReference>
<dbReference type="SUPFAM" id="SSF57850">
    <property type="entry name" value="RING/U-box"/>
    <property type="match status" value="1"/>
</dbReference>
<evidence type="ECO:0000259" key="17">
    <source>
        <dbReference type="PROSITE" id="PS50089"/>
    </source>
</evidence>
<evidence type="ECO:0000256" key="8">
    <source>
        <dbReference type="ARBA" id="ARBA00022771"/>
    </source>
</evidence>
<dbReference type="EMBL" id="AWWV01015784">
    <property type="protein sequence ID" value="OMO51487.1"/>
    <property type="molecule type" value="Genomic_DNA"/>
</dbReference>
<evidence type="ECO:0000256" key="7">
    <source>
        <dbReference type="ARBA" id="ARBA00022723"/>
    </source>
</evidence>
<evidence type="ECO:0000313" key="18">
    <source>
        <dbReference type="EMBL" id="OMO51487.1"/>
    </source>
</evidence>
<keyword evidence="19" id="KW-1185">Reference proteome</keyword>
<feature type="transmembrane region" description="Helical" evidence="16">
    <location>
        <begin position="125"/>
        <end position="147"/>
    </location>
</feature>
<dbReference type="CDD" id="cd16461">
    <property type="entry name" value="RING-H2_EL5-like"/>
    <property type="match status" value="1"/>
</dbReference>
<evidence type="ECO:0000256" key="16">
    <source>
        <dbReference type="SAM" id="Phobius"/>
    </source>
</evidence>
<keyword evidence="12 16" id="KW-0472">Membrane</keyword>
<evidence type="ECO:0000256" key="1">
    <source>
        <dbReference type="ARBA" id="ARBA00000900"/>
    </source>
</evidence>
<evidence type="ECO:0000256" key="4">
    <source>
        <dbReference type="ARBA" id="ARBA00012483"/>
    </source>
</evidence>
<keyword evidence="5" id="KW-0808">Transferase</keyword>
<feature type="transmembrane region" description="Helical" evidence="16">
    <location>
        <begin position="213"/>
        <end position="237"/>
    </location>
</feature>
<feature type="non-terminal residue" evidence="18">
    <location>
        <position position="426"/>
    </location>
</feature>
<evidence type="ECO:0000256" key="3">
    <source>
        <dbReference type="ARBA" id="ARBA00004906"/>
    </source>
</evidence>
<dbReference type="GO" id="GO:0061630">
    <property type="term" value="F:ubiquitin protein ligase activity"/>
    <property type="evidence" value="ECO:0007669"/>
    <property type="project" value="UniProtKB-EC"/>
</dbReference>
<keyword evidence="7" id="KW-0479">Metal-binding</keyword>
<dbReference type="STRING" id="210143.A0A1R3G0B2"/>
<comment type="catalytic activity">
    <reaction evidence="1">
        <text>S-ubiquitinyl-[E2 ubiquitin-conjugating enzyme]-L-cysteine + [acceptor protein]-L-lysine = [E2 ubiquitin-conjugating enzyme]-L-cysteine + N(6)-ubiquitinyl-[acceptor protein]-L-lysine.</text>
        <dbReference type="EC" id="2.3.2.27"/>
    </reaction>
</comment>
<keyword evidence="11 16" id="KW-1133">Transmembrane helix</keyword>
<evidence type="ECO:0000256" key="5">
    <source>
        <dbReference type="ARBA" id="ARBA00022679"/>
    </source>
</evidence>
<organism evidence="18 19">
    <name type="scientific">Corchorus capsularis</name>
    <name type="common">Jute</name>
    <dbReference type="NCBI Taxonomy" id="210143"/>
    <lineage>
        <taxon>Eukaryota</taxon>
        <taxon>Viridiplantae</taxon>
        <taxon>Streptophyta</taxon>
        <taxon>Embryophyta</taxon>
        <taxon>Tracheophyta</taxon>
        <taxon>Spermatophyta</taxon>
        <taxon>Magnoliopsida</taxon>
        <taxon>eudicotyledons</taxon>
        <taxon>Gunneridae</taxon>
        <taxon>Pentapetalae</taxon>
        <taxon>rosids</taxon>
        <taxon>malvids</taxon>
        <taxon>Malvales</taxon>
        <taxon>Malvaceae</taxon>
        <taxon>Grewioideae</taxon>
        <taxon>Apeibeae</taxon>
        <taxon>Corchorus</taxon>
    </lineage>
</organism>
<dbReference type="FunFam" id="3.30.40.10:FF:000503">
    <property type="entry name" value="RING-H2 finger protein ATL7"/>
    <property type="match status" value="1"/>
</dbReference>
<dbReference type="InterPro" id="IPR013083">
    <property type="entry name" value="Znf_RING/FYVE/PHD"/>
</dbReference>
<evidence type="ECO:0000256" key="12">
    <source>
        <dbReference type="ARBA" id="ARBA00023136"/>
    </source>
</evidence>
<dbReference type="SMART" id="SM00184">
    <property type="entry name" value="RING"/>
    <property type="match status" value="1"/>
</dbReference>
<dbReference type="EC" id="2.3.2.27" evidence="4"/>
<dbReference type="PROSITE" id="PS50089">
    <property type="entry name" value="ZF_RING_2"/>
    <property type="match status" value="1"/>
</dbReference>
<dbReference type="PANTHER" id="PTHR35102">
    <property type="entry name" value="E3 UBIQUITIN-PROTEIN LIGASE"/>
    <property type="match status" value="1"/>
</dbReference>
<evidence type="ECO:0000256" key="9">
    <source>
        <dbReference type="ARBA" id="ARBA00022786"/>
    </source>
</evidence>
<reference evidence="18 19" key="1">
    <citation type="submission" date="2013-09" db="EMBL/GenBank/DDBJ databases">
        <title>Corchorus capsularis genome sequencing.</title>
        <authorList>
            <person name="Alam M."/>
            <person name="Haque M.S."/>
            <person name="Islam M.S."/>
            <person name="Emdad E.M."/>
            <person name="Islam M.M."/>
            <person name="Ahmed B."/>
            <person name="Halim A."/>
            <person name="Hossen Q.M.M."/>
            <person name="Hossain M.Z."/>
            <person name="Ahmed R."/>
            <person name="Khan M.M."/>
            <person name="Islam R."/>
            <person name="Rashid M.M."/>
            <person name="Khan S.A."/>
            <person name="Rahman M.S."/>
            <person name="Alam M."/>
        </authorList>
    </citation>
    <scope>NUCLEOTIDE SEQUENCE [LARGE SCALE GENOMIC DNA]</scope>
    <source>
        <strain evidence="19">cv. CVL-1</strain>
        <tissue evidence="18">Whole seedling</tissue>
    </source>
</reference>
<comment type="similarity">
    <text evidence="13">Belongs to the RING-type zinc finger family. ATL subfamily.</text>
</comment>
<name>A0A1R3G0B2_COCAP</name>
<evidence type="ECO:0000256" key="10">
    <source>
        <dbReference type="ARBA" id="ARBA00022833"/>
    </source>
</evidence>
<dbReference type="GO" id="GO:0008270">
    <property type="term" value="F:zinc ion binding"/>
    <property type="evidence" value="ECO:0007669"/>
    <property type="project" value="UniProtKB-KW"/>
</dbReference>
<dbReference type="InterPro" id="IPR018639">
    <property type="entry name" value="DUF2062"/>
</dbReference>
<feature type="compositionally biased region" description="Low complexity" evidence="15">
    <location>
        <begin position="362"/>
        <end position="373"/>
    </location>
</feature>
<dbReference type="PANTHER" id="PTHR35102:SF1">
    <property type="entry name" value="E3 UBIQUITIN-PROTEIN LIGASE"/>
    <property type="match status" value="1"/>
</dbReference>
<dbReference type="OrthoDB" id="1914153at2759"/>
<dbReference type="Gene3D" id="3.30.40.10">
    <property type="entry name" value="Zinc/RING finger domain, C3HC4 (zinc finger)"/>
    <property type="match status" value="1"/>
</dbReference>
<keyword evidence="6 16" id="KW-0812">Transmembrane</keyword>
<accession>A0A1R3G0B2</accession>
<gene>
    <name evidence="18" type="ORF">CCACVL1_29764</name>
</gene>
<comment type="subcellular location">
    <subcellularLocation>
        <location evidence="2">Membrane</location>
        <topology evidence="2">Single-pass membrane protein</topology>
    </subcellularLocation>
</comment>
<dbReference type="OMA" id="INIEDHR"/>
<evidence type="ECO:0000256" key="11">
    <source>
        <dbReference type="ARBA" id="ARBA00022989"/>
    </source>
</evidence>
<dbReference type="Pfam" id="PF13639">
    <property type="entry name" value="zf-RING_2"/>
    <property type="match status" value="1"/>
</dbReference>
<dbReference type="AlphaFoldDB" id="A0A1R3G0B2"/>
<evidence type="ECO:0000256" key="6">
    <source>
        <dbReference type="ARBA" id="ARBA00022692"/>
    </source>
</evidence>
<protein>
    <recommendedName>
        <fullName evidence="4">RING-type E3 ubiquitin transferase</fullName>
        <ecNumber evidence="4">2.3.2.27</ecNumber>
    </recommendedName>
</protein>
<keyword evidence="8 14" id="KW-0863">Zinc-finger</keyword>
<dbReference type="InterPro" id="IPR001841">
    <property type="entry name" value="Znf_RING"/>
</dbReference>
<feature type="region of interest" description="Disordered" evidence="15">
    <location>
        <begin position="345"/>
        <end position="426"/>
    </location>
</feature>
<feature type="domain" description="RING-type" evidence="17">
    <location>
        <begin position="291"/>
        <end position="333"/>
    </location>
</feature>
<proteinExistence type="inferred from homology"/>
<evidence type="ECO:0000256" key="2">
    <source>
        <dbReference type="ARBA" id="ARBA00004167"/>
    </source>
</evidence>
<dbReference type="Pfam" id="PF09835">
    <property type="entry name" value="DUF2062"/>
    <property type="match status" value="1"/>
</dbReference>
<comment type="pathway">
    <text evidence="3">Protein modification; protein ubiquitination.</text>
</comment>
<feature type="transmembrane region" description="Helical" evidence="16">
    <location>
        <begin position="28"/>
        <end position="61"/>
    </location>
</feature>
<dbReference type="Proteomes" id="UP000188268">
    <property type="component" value="Unassembled WGS sequence"/>
</dbReference>
<sequence>MAVTLWFNQKIVDPLLQILRRGAEPKQLAFSAALGITLGIFPICGVTVLLCGVAIALLGSICHSATVMLANFIATPIELSLVVPFLRFGEALTGGPHFPLTSDALKKVFTGQASREVLFSIAHALLGWLVAAPIILAILYTVFLPIFKVLVPKFSSVPMSPKKPLLSHSEIRLKQKKQIILGMSQSESESSSKQADCCSSPNTPSTVAAELKLYQAFIFSVPIFFAFILLFMFYLFYLRRRRADWSSLRMRTSIDHNNELFMAELGLKKEVREMLPIIIYKETFSIKDSQCSVCLGEYQAEDKLQQIPACGHTFHMDCIDHWLANHTTCPLCRLSVLASPKASDKLPVSQAENNQSSHPEDSSGSSVQPMSQSCEERQVVQPSEPTTGDAGFLQQNSEEQECVDQGREFATARSETREHEGSRAIS</sequence>
<feature type="compositionally biased region" description="Basic and acidic residues" evidence="15">
    <location>
        <begin position="414"/>
        <end position="426"/>
    </location>
</feature>